<keyword evidence="2" id="KW-1185">Reference proteome</keyword>
<evidence type="ECO:0000313" key="2">
    <source>
        <dbReference type="Proteomes" id="UP000515153"/>
    </source>
</evidence>
<dbReference type="GeneID" id="41958157"/>
<protein>
    <submittedName>
        <fullName evidence="3">Uncharacterized protein</fullName>
    </submittedName>
</protein>
<feature type="region of interest" description="Disordered" evidence="1">
    <location>
        <begin position="1"/>
        <end position="41"/>
    </location>
</feature>
<dbReference type="KEGG" id="pgri:PgNI_03192"/>
<reference evidence="3" key="2">
    <citation type="submission" date="2019-10" db="EMBL/GenBank/DDBJ databases">
        <authorList>
            <consortium name="NCBI Genome Project"/>
        </authorList>
    </citation>
    <scope>NUCLEOTIDE SEQUENCE</scope>
    <source>
        <strain evidence="3">NI907</strain>
    </source>
</reference>
<gene>
    <name evidence="3" type="ORF">PgNI_03192</name>
</gene>
<proteinExistence type="predicted"/>
<name>A0A6P8B9B1_PYRGI</name>
<accession>A0A6P8B9B1</accession>
<reference evidence="3" key="3">
    <citation type="submission" date="2025-08" db="UniProtKB">
        <authorList>
            <consortium name="RefSeq"/>
        </authorList>
    </citation>
    <scope>IDENTIFICATION</scope>
    <source>
        <strain evidence="3">NI907</strain>
    </source>
</reference>
<sequence length="41" mass="4451">WWVVQAARPGVAQQERAPRAAASGKHLPASTKTLGRSRLKL</sequence>
<evidence type="ECO:0000256" key="1">
    <source>
        <dbReference type="SAM" id="MobiDB-lite"/>
    </source>
</evidence>
<dbReference type="Proteomes" id="UP000515153">
    <property type="component" value="Unplaced"/>
</dbReference>
<dbReference type="AlphaFoldDB" id="A0A6P8B9B1"/>
<feature type="non-terminal residue" evidence="3">
    <location>
        <position position="1"/>
    </location>
</feature>
<organism evidence="2 3">
    <name type="scientific">Pyricularia grisea</name>
    <name type="common">Crabgrass-specific blast fungus</name>
    <name type="synonym">Magnaporthe grisea</name>
    <dbReference type="NCBI Taxonomy" id="148305"/>
    <lineage>
        <taxon>Eukaryota</taxon>
        <taxon>Fungi</taxon>
        <taxon>Dikarya</taxon>
        <taxon>Ascomycota</taxon>
        <taxon>Pezizomycotina</taxon>
        <taxon>Sordariomycetes</taxon>
        <taxon>Sordariomycetidae</taxon>
        <taxon>Magnaporthales</taxon>
        <taxon>Pyriculariaceae</taxon>
        <taxon>Pyricularia</taxon>
    </lineage>
</organism>
<dbReference type="RefSeq" id="XP_030983782.1">
    <property type="nucleotide sequence ID" value="XM_031123247.1"/>
</dbReference>
<evidence type="ECO:0000313" key="3">
    <source>
        <dbReference type="RefSeq" id="XP_030983782.1"/>
    </source>
</evidence>
<reference evidence="3" key="1">
    <citation type="journal article" date="2019" name="Mol. Biol. Evol.">
        <title>Blast fungal genomes show frequent chromosomal changes, gene gains and losses, and effector gene turnover.</title>
        <authorList>
            <person name="Gomez Luciano L.B."/>
            <person name="Jason Tsai I."/>
            <person name="Chuma I."/>
            <person name="Tosa Y."/>
            <person name="Chen Y.H."/>
            <person name="Li J.Y."/>
            <person name="Li M.Y."/>
            <person name="Jade Lu M.Y."/>
            <person name="Nakayashiki H."/>
            <person name="Li W.H."/>
        </authorList>
    </citation>
    <scope>NUCLEOTIDE SEQUENCE</scope>
    <source>
        <strain evidence="3">NI907</strain>
    </source>
</reference>